<dbReference type="Proteomes" id="UP000321051">
    <property type="component" value="Unassembled WGS sequence"/>
</dbReference>
<evidence type="ECO:0000313" key="2">
    <source>
        <dbReference type="Proteomes" id="UP000321051"/>
    </source>
</evidence>
<sequence length="58" mass="6949">MEDKTAVKVYQVNRKILQGMQRRTSRTKVVKRNFDSALLEAVNKNQWSFGDRNRYYPL</sequence>
<keyword evidence="2" id="KW-1185">Reference proteome</keyword>
<comment type="caution">
    <text evidence="1">The sequence shown here is derived from an EMBL/GenBank/DDBJ whole genome shotgun (WGS) entry which is preliminary data.</text>
</comment>
<evidence type="ECO:0000313" key="1">
    <source>
        <dbReference type="EMBL" id="GEK58020.1"/>
    </source>
</evidence>
<name>A0A510Y3W3_MARHA</name>
<dbReference type="AlphaFoldDB" id="A0A510Y3W3"/>
<dbReference type="EMBL" id="BJUN01000004">
    <property type="protein sequence ID" value="GEK58020.1"/>
    <property type="molecule type" value="Genomic_DNA"/>
</dbReference>
<accession>A0A510Y3W3</accession>
<protein>
    <submittedName>
        <fullName evidence="1">Uncharacterized protein</fullName>
    </submittedName>
</protein>
<organism evidence="1 2">
    <name type="scientific">Marinococcus halophilus</name>
    <dbReference type="NCBI Taxonomy" id="1371"/>
    <lineage>
        <taxon>Bacteria</taxon>
        <taxon>Bacillati</taxon>
        <taxon>Bacillota</taxon>
        <taxon>Bacilli</taxon>
        <taxon>Bacillales</taxon>
        <taxon>Bacillaceae</taxon>
        <taxon>Marinococcus</taxon>
    </lineage>
</organism>
<proteinExistence type="predicted"/>
<reference evidence="1 2" key="1">
    <citation type="submission" date="2019-07" db="EMBL/GenBank/DDBJ databases">
        <title>Whole genome shotgun sequence of Marinococcus halophilus NBRC 102359.</title>
        <authorList>
            <person name="Hosoyama A."/>
            <person name="Uohara A."/>
            <person name="Ohji S."/>
            <person name="Ichikawa N."/>
        </authorList>
    </citation>
    <scope>NUCLEOTIDE SEQUENCE [LARGE SCALE GENOMIC DNA]</scope>
    <source>
        <strain evidence="1 2">NBRC 102359</strain>
    </source>
</reference>
<gene>
    <name evidence="1" type="ORF">MHA01_09250</name>
</gene>